<protein>
    <recommendedName>
        <fullName evidence="3">YhzD-like protein</fullName>
    </recommendedName>
</protein>
<reference evidence="1 2" key="1">
    <citation type="submission" date="2023-07" db="EMBL/GenBank/DDBJ databases">
        <title>Genomic Encyclopedia of Type Strains, Phase IV (KMG-IV): sequencing the most valuable type-strain genomes for metagenomic binning, comparative biology and taxonomic classification.</title>
        <authorList>
            <person name="Goeker M."/>
        </authorList>
    </citation>
    <scope>NUCLEOTIDE SEQUENCE [LARGE SCALE GENOMIC DNA]</scope>
    <source>
        <strain evidence="1 2">DSM 23837</strain>
    </source>
</reference>
<keyword evidence="2" id="KW-1185">Reference proteome</keyword>
<organism evidence="1 2">
    <name type="scientific">Bacillus chungangensis</name>
    <dbReference type="NCBI Taxonomy" id="587633"/>
    <lineage>
        <taxon>Bacteria</taxon>
        <taxon>Bacillati</taxon>
        <taxon>Bacillota</taxon>
        <taxon>Bacilli</taxon>
        <taxon>Bacillales</taxon>
        <taxon>Bacillaceae</taxon>
        <taxon>Bacillus</taxon>
    </lineage>
</organism>
<evidence type="ECO:0008006" key="3">
    <source>
        <dbReference type="Google" id="ProtNLM"/>
    </source>
</evidence>
<comment type="caution">
    <text evidence="1">The sequence shown here is derived from an EMBL/GenBank/DDBJ whole genome shotgun (WGS) entry which is preliminary data.</text>
</comment>
<proteinExistence type="predicted"/>
<sequence>MPSYKLTAFEPNGEKIIDETFDAVDDHEAKTKGAALIEEQGLQEKTHRCTSPTGKLLLFHP</sequence>
<dbReference type="RefSeq" id="WP_307226561.1">
    <property type="nucleotide sequence ID" value="NZ_JAUSTT010000002.1"/>
</dbReference>
<accession>A0ABT9WNF6</accession>
<dbReference type="Pfam" id="PF14120">
    <property type="entry name" value="YhzD"/>
    <property type="match status" value="1"/>
</dbReference>
<name>A0ABT9WNF6_9BACI</name>
<dbReference type="Proteomes" id="UP001223586">
    <property type="component" value="Unassembled WGS sequence"/>
</dbReference>
<gene>
    <name evidence="1" type="ORF">J2S08_000634</name>
</gene>
<dbReference type="EMBL" id="JAUSTT010000002">
    <property type="protein sequence ID" value="MDQ0174801.1"/>
    <property type="molecule type" value="Genomic_DNA"/>
</dbReference>
<evidence type="ECO:0000313" key="2">
    <source>
        <dbReference type="Proteomes" id="UP001223586"/>
    </source>
</evidence>
<evidence type="ECO:0000313" key="1">
    <source>
        <dbReference type="EMBL" id="MDQ0174801.1"/>
    </source>
</evidence>
<dbReference type="InterPro" id="IPR025544">
    <property type="entry name" value="YhzD"/>
</dbReference>